<dbReference type="EMBL" id="KQ249227">
    <property type="protein sequence ID" value="KNC71229.1"/>
    <property type="molecule type" value="Genomic_DNA"/>
</dbReference>
<evidence type="ECO:0000313" key="1">
    <source>
        <dbReference type="EMBL" id="KNC71229.1"/>
    </source>
</evidence>
<name>A0A0L0F3P9_9EUKA</name>
<dbReference type="InterPro" id="IPR036388">
    <property type="entry name" value="WH-like_DNA-bd_sf"/>
</dbReference>
<organism evidence="1 2">
    <name type="scientific">Sphaeroforma arctica JP610</name>
    <dbReference type="NCBI Taxonomy" id="667725"/>
    <lineage>
        <taxon>Eukaryota</taxon>
        <taxon>Ichthyosporea</taxon>
        <taxon>Ichthyophonida</taxon>
        <taxon>Sphaeroforma</taxon>
    </lineage>
</organism>
<dbReference type="STRING" id="667725.A0A0L0F3P9"/>
<dbReference type="Proteomes" id="UP000054560">
    <property type="component" value="Unassembled WGS sequence"/>
</dbReference>
<protein>
    <submittedName>
        <fullName evidence="1">Uncharacterized protein</fullName>
    </submittedName>
</protein>
<feature type="non-terminal residue" evidence="1">
    <location>
        <position position="1"/>
    </location>
</feature>
<feature type="non-terminal residue" evidence="1">
    <location>
        <position position="100"/>
    </location>
</feature>
<dbReference type="RefSeq" id="XP_014145131.1">
    <property type="nucleotide sequence ID" value="XM_014289656.1"/>
</dbReference>
<sequence length="100" mass="11071">VIGVLHSPHTLYAYTCTTHLGDRKLYLEQIIRPHELAGVQDGLADHQKQLYHNPNTQNTDSCLTLLQRANIEHNVVATSHIYANMGMQQLGGLLGVDADV</sequence>
<accession>A0A0L0F3P9</accession>
<dbReference type="Gene3D" id="1.10.10.10">
    <property type="entry name" value="Winged helix-like DNA-binding domain superfamily/Winged helix DNA-binding domain"/>
    <property type="match status" value="1"/>
</dbReference>
<dbReference type="GeneID" id="25916740"/>
<gene>
    <name evidence="1" type="ORF">SARC_16236</name>
</gene>
<proteinExistence type="predicted"/>
<evidence type="ECO:0000313" key="2">
    <source>
        <dbReference type="Proteomes" id="UP000054560"/>
    </source>
</evidence>
<keyword evidence="2" id="KW-1185">Reference proteome</keyword>
<dbReference type="AlphaFoldDB" id="A0A0L0F3P9"/>
<dbReference type="OrthoDB" id="295656at2759"/>
<reference evidence="1 2" key="1">
    <citation type="submission" date="2011-02" db="EMBL/GenBank/DDBJ databases">
        <title>The Genome Sequence of Sphaeroforma arctica JP610.</title>
        <authorList>
            <consortium name="The Broad Institute Genome Sequencing Platform"/>
            <person name="Russ C."/>
            <person name="Cuomo C."/>
            <person name="Young S.K."/>
            <person name="Zeng Q."/>
            <person name="Gargeya S."/>
            <person name="Alvarado L."/>
            <person name="Berlin A."/>
            <person name="Chapman S.B."/>
            <person name="Chen Z."/>
            <person name="Freedman E."/>
            <person name="Gellesch M."/>
            <person name="Goldberg J."/>
            <person name="Griggs A."/>
            <person name="Gujja S."/>
            <person name="Heilman E."/>
            <person name="Heiman D."/>
            <person name="Howarth C."/>
            <person name="Mehta T."/>
            <person name="Neiman D."/>
            <person name="Pearson M."/>
            <person name="Roberts A."/>
            <person name="Saif S."/>
            <person name="Shea T."/>
            <person name="Shenoy N."/>
            <person name="Sisk P."/>
            <person name="Stolte C."/>
            <person name="Sykes S."/>
            <person name="White J."/>
            <person name="Yandava C."/>
            <person name="Burger G."/>
            <person name="Gray M.W."/>
            <person name="Holland P.W.H."/>
            <person name="King N."/>
            <person name="Lang F.B.F."/>
            <person name="Roger A.J."/>
            <person name="Ruiz-Trillo I."/>
            <person name="Haas B."/>
            <person name="Nusbaum C."/>
            <person name="Birren B."/>
        </authorList>
    </citation>
    <scope>NUCLEOTIDE SEQUENCE [LARGE SCALE GENOMIC DNA]</scope>
    <source>
        <strain evidence="1 2">JP610</strain>
    </source>
</reference>